<keyword evidence="6 9" id="KW-1133">Transmembrane helix</keyword>
<accession>A0A811GD78</accession>
<dbReference type="SMART" id="SM00267">
    <property type="entry name" value="GGDEF"/>
    <property type="match status" value="1"/>
</dbReference>
<dbReference type="InterPro" id="IPR043128">
    <property type="entry name" value="Rev_trsase/Diguanyl_cyclase"/>
</dbReference>
<keyword evidence="11" id="KW-0548">Nucleotidyltransferase</keyword>
<evidence type="ECO:0000256" key="1">
    <source>
        <dbReference type="ARBA" id="ARBA00001946"/>
    </source>
</evidence>
<feature type="transmembrane region" description="Helical" evidence="9">
    <location>
        <begin position="17"/>
        <end position="35"/>
    </location>
</feature>
<dbReference type="AlphaFoldDB" id="A0A811GD78"/>
<keyword evidence="5 9" id="KW-0812">Transmembrane</keyword>
<feature type="domain" description="GGDEF" evidence="10">
    <location>
        <begin position="344"/>
        <end position="478"/>
    </location>
</feature>
<gene>
    <name evidence="11" type="primary">yedQ</name>
    <name evidence="11" type="ORF">SFB21_2786</name>
</gene>
<dbReference type="InterPro" id="IPR029787">
    <property type="entry name" value="Nucleotide_cyclase"/>
</dbReference>
<dbReference type="Pfam" id="PF00990">
    <property type="entry name" value="GGDEF"/>
    <property type="match status" value="1"/>
</dbReference>
<dbReference type="InterPro" id="IPR000160">
    <property type="entry name" value="GGDEF_dom"/>
</dbReference>
<dbReference type="Gene3D" id="3.30.70.270">
    <property type="match status" value="1"/>
</dbReference>
<feature type="transmembrane region" description="Helical" evidence="9">
    <location>
        <begin position="209"/>
        <end position="226"/>
    </location>
</feature>
<dbReference type="PANTHER" id="PTHR45138:SF9">
    <property type="entry name" value="DIGUANYLATE CYCLASE DGCM-RELATED"/>
    <property type="match status" value="1"/>
</dbReference>
<sequence>MQILLTSSRSISAQQQLHAFFITASIIFICCLCGILTRPVTYLAYLWPANAVLLGLFLRYNHLKVSGGWLGAFTGYMLADLVTGNHFQLTFILTLSNLINVIVSLFFIRYWKLNYRNYNQGFTFLYLFTICALGGCLASALFAVSTIPYMPNTFMSTQRLGIDFGMWWAGEIVNCITILPLILFLPTTIEEVRKNFKQISLRKLDYTKFLPLLAILISVSFTHVFVGPGALLYPLAALIWAALSYPIFTVAIINSIVCLVTYHSLTDFYLLDSSNAYLTTTISVRIGLCMLGFAPLILCIITSNRRELYKKVLRLANYDSLTNTLNRRHFFEQGEKYLLDQKNNSISLIMFDLDHFKKMNDQYGHHVGDLLLQHFSQFVQDNIRTNELFARVGGEEFLILIMNTTLQESHAIAERIRLKAELTPMRLNQDELLFITTSIGITHHSLPTEVSLQNMINQADQALYQSKTLGRNRISIAS</sequence>
<feature type="transmembrane region" description="Helical" evidence="9">
    <location>
        <begin position="89"/>
        <end position="111"/>
    </location>
</feature>
<evidence type="ECO:0000256" key="8">
    <source>
        <dbReference type="ARBA" id="ARBA00034247"/>
    </source>
</evidence>
<comment type="catalytic activity">
    <reaction evidence="8">
        <text>2 GTP = 3',3'-c-di-GMP + 2 diphosphate</text>
        <dbReference type="Rhea" id="RHEA:24898"/>
        <dbReference type="ChEBI" id="CHEBI:33019"/>
        <dbReference type="ChEBI" id="CHEBI:37565"/>
        <dbReference type="ChEBI" id="CHEBI:58805"/>
        <dbReference type="EC" id="2.7.7.65"/>
    </reaction>
</comment>
<dbReference type="Proteomes" id="UP000489961">
    <property type="component" value="Unassembled WGS sequence"/>
</dbReference>
<dbReference type="SUPFAM" id="SSF55073">
    <property type="entry name" value="Nucleotide cyclase"/>
    <property type="match status" value="1"/>
</dbReference>
<dbReference type="EC" id="2.7.7.65" evidence="3"/>
<dbReference type="InterPro" id="IPR050469">
    <property type="entry name" value="Diguanylate_Cyclase"/>
</dbReference>
<dbReference type="GO" id="GO:0005886">
    <property type="term" value="C:plasma membrane"/>
    <property type="evidence" value="ECO:0007669"/>
    <property type="project" value="UniProtKB-SubCell"/>
</dbReference>
<keyword evidence="11" id="KW-0808">Transferase</keyword>
<evidence type="ECO:0000256" key="2">
    <source>
        <dbReference type="ARBA" id="ARBA00004651"/>
    </source>
</evidence>
<evidence type="ECO:0000256" key="6">
    <source>
        <dbReference type="ARBA" id="ARBA00022989"/>
    </source>
</evidence>
<organism evidence="11 12">
    <name type="scientific">Acinetobacter bouvetii</name>
    <dbReference type="NCBI Taxonomy" id="202951"/>
    <lineage>
        <taxon>Bacteria</taxon>
        <taxon>Pseudomonadati</taxon>
        <taxon>Pseudomonadota</taxon>
        <taxon>Gammaproteobacteria</taxon>
        <taxon>Moraxellales</taxon>
        <taxon>Moraxellaceae</taxon>
        <taxon>Acinetobacter</taxon>
    </lineage>
</organism>
<feature type="transmembrane region" description="Helical" evidence="9">
    <location>
        <begin position="165"/>
        <end position="189"/>
    </location>
</feature>
<evidence type="ECO:0000259" key="10">
    <source>
        <dbReference type="PROSITE" id="PS50887"/>
    </source>
</evidence>
<comment type="cofactor">
    <cofactor evidence="1">
        <name>Mg(2+)</name>
        <dbReference type="ChEBI" id="CHEBI:18420"/>
    </cofactor>
</comment>
<dbReference type="EMBL" id="CADDTS010000048">
    <property type="protein sequence ID" value="CAB1221431.1"/>
    <property type="molecule type" value="Genomic_DNA"/>
</dbReference>
<proteinExistence type="predicted"/>
<evidence type="ECO:0000256" key="9">
    <source>
        <dbReference type="SAM" id="Phobius"/>
    </source>
</evidence>
<evidence type="ECO:0000256" key="3">
    <source>
        <dbReference type="ARBA" id="ARBA00012528"/>
    </source>
</evidence>
<protein>
    <recommendedName>
        <fullName evidence="3">diguanylate cyclase</fullName>
        <ecNumber evidence="3">2.7.7.65</ecNumber>
    </recommendedName>
</protein>
<evidence type="ECO:0000313" key="12">
    <source>
        <dbReference type="Proteomes" id="UP000489961"/>
    </source>
</evidence>
<reference evidence="11 12" key="1">
    <citation type="submission" date="2020-02" db="EMBL/GenBank/DDBJ databases">
        <authorList>
            <person name="Chaudhuri R."/>
        </authorList>
    </citation>
    <scope>NUCLEOTIDE SEQUENCE [LARGE SCALE GENOMIC DNA]</scope>
    <source>
        <strain evidence="11">SFB21</strain>
    </source>
</reference>
<evidence type="ECO:0000256" key="4">
    <source>
        <dbReference type="ARBA" id="ARBA00022475"/>
    </source>
</evidence>
<evidence type="ECO:0000256" key="5">
    <source>
        <dbReference type="ARBA" id="ARBA00022692"/>
    </source>
</evidence>
<dbReference type="PANTHER" id="PTHR45138">
    <property type="entry name" value="REGULATORY COMPONENTS OF SENSORY TRANSDUCTION SYSTEM"/>
    <property type="match status" value="1"/>
</dbReference>
<keyword evidence="4" id="KW-1003">Cell membrane</keyword>
<feature type="transmembrane region" description="Helical" evidence="9">
    <location>
        <begin position="66"/>
        <end position="82"/>
    </location>
</feature>
<dbReference type="GO" id="GO:0052621">
    <property type="term" value="F:diguanylate cyclase activity"/>
    <property type="evidence" value="ECO:0007669"/>
    <property type="project" value="UniProtKB-EC"/>
</dbReference>
<feature type="transmembrane region" description="Helical" evidence="9">
    <location>
        <begin position="123"/>
        <end position="144"/>
    </location>
</feature>
<evidence type="ECO:0000256" key="7">
    <source>
        <dbReference type="ARBA" id="ARBA00023136"/>
    </source>
</evidence>
<dbReference type="PROSITE" id="PS50887">
    <property type="entry name" value="GGDEF"/>
    <property type="match status" value="1"/>
</dbReference>
<feature type="transmembrane region" description="Helical" evidence="9">
    <location>
        <begin position="238"/>
        <end position="262"/>
    </location>
</feature>
<dbReference type="InterPro" id="IPR007895">
    <property type="entry name" value="MASE1"/>
</dbReference>
<name>A0A811GD78_9GAMM</name>
<comment type="caution">
    <text evidence="11">The sequence shown here is derived from an EMBL/GenBank/DDBJ whole genome shotgun (WGS) entry which is preliminary data.</text>
</comment>
<comment type="subcellular location">
    <subcellularLocation>
        <location evidence="2">Cell membrane</location>
        <topology evidence="2">Multi-pass membrane protein</topology>
    </subcellularLocation>
</comment>
<feature type="transmembrane region" description="Helical" evidence="9">
    <location>
        <begin position="282"/>
        <end position="301"/>
    </location>
</feature>
<dbReference type="FunFam" id="3.30.70.270:FF:000001">
    <property type="entry name" value="Diguanylate cyclase domain protein"/>
    <property type="match status" value="1"/>
</dbReference>
<dbReference type="CDD" id="cd01949">
    <property type="entry name" value="GGDEF"/>
    <property type="match status" value="1"/>
</dbReference>
<keyword evidence="7 9" id="KW-0472">Membrane</keyword>
<dbReference type="NCBIfam" id="TIGR00254">
    <property type="entry name" value="GGDEF"/>
    <property type="match status" value="1"/>
</dbReference>
<evidence type="ECO:0000313" key="11">
    <source>
        <dbReference type="EMBL" id="CAB1221431.1"/>
    </source>
</evidence>
<feature type="transmembrane region" description="Helical" evidence="9">
    <location>
        <begin position="42"/>
        <end position="60"/>
    </location>
</feature>
<dbReference type="Pfam" id="PF05231">
    <property type="entry name" value="MASE1"/>
    <property type="match status" value="1"/>
</dbReference>